<accession>A0A3Q9UZC7</accession>
<feature type="transmembrane region" description="Helical" evidence="2">
    <location>
        <begin position="131"/>
        <end position="152"/>
    </location>
</feature>
<dbReference type="KEGG" id="rfs:C1I64_18570"/>
<evidence type="ECO:0000313" key="4">
    <source>
        <dbReference type="Proteomes" id="UP000285317"/>
    </source>
</evidence>
<evidence type="ECO:0000256" key="1">
    <source>
        <dbReference type="SAM" id="MobiDB-lite"/>
    </source>
</evidence>
<gene>
    <name evidence="3" type="ORF">C1I64_18570</name>
</gene>
<sequence length="269" mass="26299">MTSSGGPGDGGPGSGGLGSGGPGSGGPRSGGPDEGGRREELIAAALAGELSPGEAAELDRLRAKDPSVDEELASFGAVLSGLGGVGRWEEPEPSADLRARVAALAGPAPVALRDAPEERGAPKRPARARRIALGVAAAAACVALGAVGGLALQALGDRPSQGGPGTLGAVEPIAFAEDPALDIDAELVAHTWGTETILRGSGFAVGESYEVVLVTATGVRLPSGSFLGSTAELDCAMNAAVLRASVASIEITDESGGAVAVAELPVVES</sequence>
<name>A0A3Q9UZC7_9MICO</name>
<feature type="region of interest" description="Disordered" evidence="1">
    <location>
        <begin position="1"/>
        <end position="39"/>
    </location>
</feature>
<dbReference type="EMBL" id="CP028137">
    <property type="protein sequence ID" value="AZZ53834.1"/>
    <property type="molecule type" value="Genomic_DNA"/>
</dbReference>
<evidence type="ECO:0008006" key="5">
    <source>
        <dbReference type="Google" id="ProtNLM"/>
    </source>
</evidence>
<keyword evidence="2" id="KW-1133">Transmembrane helix</keyword>
<reference evidence="3 4" key="1">
    <citation type="submission" date="2018-03" db="EMBL/GenBank/DDBJ databases">
        <title>Bacteriophage NCPPB3778 and a type I-E CRISPR drive the evolution of the US Biological Select Agent, Rathayibacter toxicus.</title>
        <authorList>
            <person name="Davis E.W.II."/>
            <person name="Tabima J.F."/>
            <person name="Weisberg A.J."/>
            <person name="Dantas Lopes L."/>
            <person name="Wiseman M.S."/>
            <person name="Wiseman M.S."/>
            <person name="Pupko T."/>
            <person name="Belcher M.S."/>
            <person name="Sechler A.J."/>
            <person name="Tancos M.A."/>
            <person name="Schroeder B.K."/>
            <person name="Murray T.D."/>
            <person name="Luster D.G."/>
            <person name="Schneider W.L."/>
            <person name="Rogers E."/>
            <person name="Andreote F.D."/>
            <person name="Grunwald N.J."/>
            <person name="Putnam M.L."/>
            <person name="Chang J.H."/>
        </authorList>
    </citation>
    <scope>NUCLEOTIDE SEQUENCE [LARGE SCALE GENOMIC DNA]</scope>
    <source>
        <strain evidence="3 4">DSM 15932</strain>
    </source>
</reference>
<evidence type="ECO:0000313" key="3">
    <source>
        <dbReference type="EMBL" id="AZZ53834.1"/>
    </source>
</evidence>
<evidence type="ECO:0000256" key="2">
    <source>
        <dbReference type="SAM" id="Phobius"/>
    </source>
</evidence>
<dbReference type="AlphaFoldDB" id="A0A3Q9UZC7"/>
<protein>
    <recommendedName>
        <fullName evidence="5">Anti-sigma factor</fullName>
    </recommendedName>
</protein>
<dbReference type="Proteomes" id="UP000285317">
    <property type="component" value="Chromosome"/>
</dbReference>
<feature type="compositionally biased region" description="Gly residues" evidence="1">
    <location>
        <begin position="1"/>
        <end position="33"/>
    </location>
</feature>
<dbReference type="RefSeq" id="WP_127888228.1">
    <property type="nucleotide sequence ID" value="NZ_CP028137.1"/>
</dbReference>
<organism evidence="3 4">
    <name type="scientific">Rathayibacter festucae DSM 15932</name>
    <dbReference type="NCBI Taxonomy" id="1328866"/>
    <lineage>
        <taxon>Bacteria</taxon>
        <taxon>Bacillati</taxon>
        <taxon>Actinomycetota</taxon>
        <taxon>Actinomycetes</taxon>
        <taxon>Micrococcales</taxon>
        <taxon>Microbacteriaceae</taxon>
        <taxon>Rathayibacter</taxon>
    </lineage>
</organism>
<keyword evidence="2" id="KW-0472">Membrane</keyword>
<proteinExistence type="predicted"/>
<keyword evidence="2" id="KW-0812">Transmembrane</keyword>